<keyword evidence="3 8" id="KW-0813">Transport</keyword>
<comment type="caution">
    <text evidence="9">The sequence shown here is derived from an EMBL/GenBank/DDBJ whole genome shotgun (WGS) entry which is preliminary data.</text>
</comment>
<keyword evidence="8" id="KW-0406">Ion transport</keyword>
<name>A0A7Z0WZZ6_9BACI</name>
<organism evidence="9 10">
    <name type="scientific">Bacillus paralicheniformis</name>
    <dbReference type="NCBI Taxonomy" id="1648923"/>
    <lineage>
        <taxon>Bacteria</taxon>
        <taxon>Bacillati</taxon>
        <taxon>Bacillota</taxon>
        <taxon>Bacilli</taxon>
        <taxon>Bacillales</taxon>
        <taxon>Bacillaceae</taxon>
        <taxon>Bacillus</taxon>
    </lineage>
</organism>
<dbReference type="AlphaFoldDB" id="A0A7Z0WZZ6"/>
<dbReference type="InterPro" id="IPR045863">
    <property type="entry name" value="CorA_TM1_TM2"/>
</dbReference>
<accession>A0A7Z0WZZ6</accession>
<dbReference type="Gene3D" id="1.20.58.340">
    <property type="entry name" value="Magnesium transport protein CorA, transmembrane region"/>
    <property type="match status" value="2"/>
</dbReference>
<reference evidence="9 10" key="1">
    <citation type="journal article" date="2016" name="Front. Microbiol.">
        <title>High-Level Heat Resistance of Spores of Bacillus amyloliquefaciens and Bacillus licheniformis Results from the Presence of a spoVA Operon in a Tn1546 Transposon.</title>
        <authorList>
            <person name="Berendsen E.M."/>
            <person name="Koning R.A."/>
            <person name="Boekhorst J."/>
            <person name="de Jong A."/>
            <person name="Kuipers O.P."/>
            <person name="Wells-Bennik M.H."/>
        </authorList>
    </citation>
    <scope>NUCLEOTIDE SEQUENCE [LARGE SCALE GENOMIC DNA]</scope>
    <source>
        <strain evidence="9 10">B4121</strain>
    </source>
</reference>
<comment type="function">
    <text evidence="8">Mediates influx of magnesium ions.</text>
</comment>
<dbReference type="SUPFAM" id="SSF143865">
    <property type="entry name" value="CorA soluble domain-like"/>
    <property type="match status" value="1"/>
</dbReference>
<dbReference type="Proteomes" id="UP000185604">
    <property type="component" value="Unassembled WGS sequence"/>
</dbReference>
<dbReference type="InterPro" id="IPR002523">
    <property type="entry name" value="MgTranspt_CorA/ZnTranspt_ZntB"/>
</dbReference>
<dbReference type="EMBL" id="LKPO01000005">
    <property type="protein sequence ID" value="OLF96450.1"/>
    <property type="molecule type" value="Genomic_DNA"/>
</dbReference>
<evidence type="ECO:0000256" key="4">
    <source>
        <dbReference type="ARBA" id="ARBA00022475"/>
    </source>
</evidence>
<dbReference type="FunFam" id="1.20.58.340:FF:000012">
    <property type="entry name" value="Magnesium transport protein CorA"/>
    <property type="match status" value="1"/>
</dbReference>
<evidence type="ECO:0000256" key="6">
    <source>
        <dbReference type="ARBA" id="ARBA00022989"/>
    </source>
</evidence>
<dbReference type="GO" id="GO:0050897">
    <property type="term" value="F:cobalt ion binding"/>
    <property type="evidence" value="ECO:0007669"/>
    <property type="project" value="TreeGrafter"/>
</dbReference>
<evidence type="ECO:0000313" key="10">
    <source>
        <dbReference type="Proteomes" id="UP000185604"/>
    </source>
</evidence>
<feature type="transmembrane region" description="Helical" evidence="8">
    <location>
        <begin position="290"/>
        <end position="310"/>
    </location>
</feature>
<dbReference type="PANTHER" id="PTHR46494">
    <property type="entry name" value="CORA FAMILY METAL ION TRANSPORTER (EUROFUNG)"/>
    <property type="match status" value="1"/>
</dbReference>
<keyword evidence="7 8" id="KW-0472">Membrane</keyword>
<feature type="transmembrane region" description="Helical" evidence="8">
    <location>
        <begin position="254"/>
        <end position="278"/>
    </location>
</feature>
<comment type="similarity">
    <text evidence="2 8">Belongs to the CorA metal ion transporter (MIT) (TC 1.A.35) family.</text>
</comment>
<dbReference type="RefSeq" id="WP_020450578.1">
    <property type="nucleotide sequence ID" value="NZ_AP023088.1"/>
</dbReference>
<dbReference type="PANTHER" id="PTHR46494:SF1">
    <property type="entry name" value="CORA FAMILY METAL ION TRANSPORTER (EUROFUNG)"/>
    <property type="match status" value="1"/>
</dbReference>
<dbReference type="CDD" id="cd12831">
    <property type="entry name" value="TmCorA-like_u2"/>
    <property type="match status" value="1"/>
</dbReference>
<dbReference type="SUPFAM" id="SSF144083">
    <property type="entry name" value="Magnesium transport protein CorA, transmembrane region"/>
    <property type="match status" value="1"/>
</dbReference>
<keyword evidence="4 8" id="KW-1003">Cell membrane</keyword>
<gene>
    <name evidence="8" type="primary">corA</name>
    <name evidence="9" type="ORF">B4121_1072</name>
</gene>
<keyword evidence="8" id="KW-0460">Magnesium</keyword>
<evidence type="ECO:0000256" key="8">
    <source>
        <dbReference type="RuleBase" id="RU362010"/>
    </source>
</evidence>
<dbReference type="NCBIfam" id="TIGR00383">
    <property type="entry name" value="corA"/>
    <property type="match status" value="1"/>
</dbReference>
<keyword evidence="5 8" id="KW-0812">Transmembrane</keyword>
<dbReference type="Pfam" id="PF01544">
    <property type="entry name" value="CorA"/>
    <property type="match status" value="1"/>
</dbReference>
<dbReference type="GO" id="GO:0005886">
    <property type="term" value="C:plasma membrane"/>
    <property type="evidence" value="ECO:0007669"/>
    <property type="project" value="UniProtKB-SubCell"/>
</dbReference>
<dbReference type="Gene3D" id="3.30.460.20">
    <property type="entry name" value="CorA soluble domain-like"/>
    <property type="match status" value="1"/>
</dbReference>
<dbReference type="InterPro" id="IPR045861">
    <property type="entry name" value="CorA_cytoplasmic_dom"/>
</dbReference>
<proteinExistence type="inferred from homology"/>
<evidence type="ECO:0000256" key="2">
    <source>
        <dbReference type="ARBA" id="ARBA00009765"/>
    </source>
</evidence>
<evidence type="ECO:0000313" key="9">
    <source>
        <dbReference type="EMBL" id="OLF96450.1"/>
    </source>
</evidence>
<evidence type="ECO:0000256" key="3">
    <source>
        <dbReference type="ARBA" id="ARBA00022448"/>
    </source>
</evidence>
<protein>
    <recommendedName>
        <fullName evidence="8">Magnesium transport protein CorA</fullName>
    </recommendedName>
</protein>
<evidence type="ECO:0000256" key="7">
    <source>
        <dbReference type="ARBA" id="ARBA00023136"/>
    </source>
</evidence>
<keyword evidence="6 8" id="KW-1133">Transmembrane helix</keyword>
<dbReference type="GO" id="GO:0015087">
    <property type="term" value="F:cobalt ion transmembrane transporter activity"/>
    <property type="evidence" value="ECO:0007669"/>
    <property type="project" value="UniProtKB-UniRule"/>
</dbReference>
<evidence type="ECO:0000256" key="1">
    <source>
        <dbReference type="ARBA" id="ARBA00004651"/>
    </source>
</evidence>
<sequence length="320" mass="38203">MIKHFAMTKDGKLLSTDIKAERLTDQDIEWYWTDFDQPSDEEVSLLKSHFHFHPLAVEDCVHHLQRPKLDQYEEYLFFVIHALNQRTLASEEVDLFVGKDFIITFHFHRSDGIEKVRRQLSENSELWKKGPSHIAYMVMDQLVDEYFPILYKIEDRLNEIAESDSRKTYGTLMNEVFDIRSDLLKLRKTIIPMRDLLYRILNIEISKENRERKAYYSDIYDHLLKLTEIVENNRDMTADLRDSYQTLNSNRMNAIMMTLTIVSTIFIPLTFIAGVYGMNFDNMPELHWRYGYFFILVMMGAVVAGMIFWFRHKGWFDIFK</sequence>
<comment type="subcellular location">
    <subcellularLocation>
        <location evidence="1">Cell membrane</location>
        <topology evidence="1">Multi-pass membrane protein</topology>
    </subcellularLocation>
    <subcellularLocation>
        <location evidence="8">Membrane</location>
        <topology evidence="8">Multi-pass membrane protein</topology>
    </subcellularLocation>
</comment>
<dbReference type="GO" id="GO:0015095">
    <property type="term" value="F:magnesium ion transmembrane transporter activity"/>
    <property type="evidence" value="ECO:0007669"/>
    <property type="project" value="UniProtKB-UniRule"/>
</dbReference>
<dbReference type="GO" id="GO:0000287">
    <property type="term" value="F:magnesium ion binding"/>
    <property type="evidence" value="ECO:0007669"/>
    <property type="project" value="TreeGrafter"/>
</dbReference>
<evidence type="ECO:0000256" key="5">
    <source>
        <dbReference type="ARBA" id="ARBA00022692"/>
    </source>
</evidence>
<dbReference type="InterPro" id="IPR004488">
    <property type="entry name" value="Mg/Co-transport_prot_CorA"/>
</dbReference>